<keyword evidence="1" id="KW-0472">Membrane</keyword>
<comment type="caution">
    <text evidence="2">The sequence shown here is derived from an EMBL/GenBank/DDBJ whole genome shotgun (WGS) entry which is preliminary data.</text>
</comment>
<accession>A0A8S8XFK3</accession>
<evidence type="ECO:0000313" key="3">
    <source>
        <dbReference type="Proteomes" id="UP000681075"/>
    </source>
</evidence>
<protein>
    <submittedName>
        <fullName evidence="2">Uncharacterized protein</fullName>
    </submittedName>
</protein>
<gene>
    <name evidence="2" type="ORF">TMPK1_29260</name>
</gene>
<organism evidence="2 3">
    <name type="scientific">Roseiterribacter gracilis</name>
    <dbReference type="NCBI Taxonomy" id="2812848"/>
    <lineage>
        <taxon>Bacteria</taxon>
        <taxon>Pseudomonadati</taxon>
        <taxon>Pseudomonadota</taxon>
        <taxon>Alphaproteobacteria</taxon>
        <taxon>Rhodospirillales</taxon>
        <taxon>Roseiterribacteraceae</taxon>
        <taxon>Roseiterribacter</taxon>
    </lineage>
</organism>
<dbReference type="Proteomes" id="UP000681075">
    <property type="component" value="Unassembled WGS sequence"/>
</dbReference>
<proteinExistence type="predicted"/>
<dbReference type="AlphaFoldDB" id="A0A8S8XFK3"/>
<evidence type="ECO:0000313" key="2">
    <source>
        <dbReference type="EMBL" id="GIL40689.1"/>
    </source>
</evidence>
<keyword evidence="1" id="KW-0812">Transmembrane</keyword>
<name>A0A8S8XFK3_9PROT</name>
<feature type="transmembrane region" description="Helical" evidence="1">
    <location>
        <begin position="70"/>
        <end position="88"/>
    </location>
</feature>
<keyword evidence="1" id="KW-1133">Transmembrane helix</keyword>
<sequence length="303" mass="33258">MTQIAMRTPSLRVVHVGAAAMLSAFVCWLGTYAWGSANDGIPYLIGNTAVFGVIGAVVGRRWAAKHQRPFPFAAWALAVAVCLVVANHRKIENSYYAKQIEPILEKLQSDPAGAAAELESKSGPFAEFLRKAIGIGNESRAYFDGRYVPIMAGAETWLRPENLERPDVVSRYIAEIQQRRIALAELRADLPKIRDAAASRLDEAAEKLVNATGETALKSQFRNGFIQSFNRRAQGFDFDDQAMAVSAQILEFAGAAKPRRQGDKLIFASTAQAEQYNALLKKLDQLIGEQTRWQQSLAASSAK</sequence>
<evidence type="ECO:0000256" key="1">
    <source>
        <dbReference type="SAM" id="Phobius"/>
    </source>
</evidence>
<dbReference type="EMBL" id="BOPV01000001">
    <property type="protein sequence ID" value="GIL40689.1"/>
    <property type="molecule type" value="Genomic_DNA"/>
</dbReference>
<reference evidence="2" key="1">
    <citation type="submission" date="2021-02" db="EMBL/GenBank/DDBJ databases">
        <title>Genome sequence of Rhodospirillales sp. strain TMPK1 isolated from soil.</title>
        <authorList>
            <person name="Nakai R."/>
            <person name="Kusada H."/>
            <person name="Tamaki H."/>
        </authorList>
    </citation>
    <scope>NUCLEOTIDE SEQUENCE</scope>
    <source>
        <strain evidence="2">TMPK1</strain>
    </source>
</reference>
<feature type="transmembrane region" description="Helical" evidence="1">
    <location>
        <begin position="40"/>
        <end position="58"/>
    </location>
</feature>
<feature type="transmembrane region" description="Helical" evidence="1">
    <location>
        <begin position="12"/>
        <end position="34"/>
    </location>
</feature>
<keyword evidence="3" id="KW-1185">Reference proteome</keyword>